<proteinExistence type="predicted"/>
<evidence type="ECO:0000256" key="1">
    <source>
        <dbReference type="SAM" id="Phobius"/>
    </source>
</evidence>
<keyword evidence="1" id="KW-0472">Membrane</keyword>
<comment type="caution">
    <text evidence="2">The sequence shown here is derived from an EMBL/GenBank/DDBJ whole genome shotgun (WGS) entry which is preliminary data.</text>
</comment>
<accession>A0A0F9AQK6</accession>
<organism evidence="2">
    <name type="scientific">marine sediment metagenome</name>
    <dbReference type="NCBI Taxonomy" id="412755"/>
    <lineage>
        <taxon>unclassified sequences</taxon>
        <taxon>metagenomes</taxon>
        <taxon>ecological metagenomes</taxon>
    </lineage>
</organism>
<sequence>MNGSRKIIALALLCSLALGLRVRAVATHSADRAISAENLPDGQDFATTGLDTTRLDATGSPFYRLLLAAADWCFGAATPGAVLAVAWLQCLVGTLLVAAVAWLAWSLLPELPCVGWLAAVGTAVYPPYLERVAELHVAPWAALVLTLLLALTAAPRWRARRFGAVVAGCLAGTLV</sequence>
<feature type="non-terminal residue" evidence="2">
    <location>
        <position position="175"/>
    </location>
</feature>
<dbReference type="EMBL" id="LAZR01053434">
    <property type="protein sequence ID" value="KKK80754.1"/>
    <property type="molecule type" value="Genomic_DNA"/>
</dbReference>
<gene>
    <name evidence="2" type="ORF">LCGC14_2820320</name>
</gene>
<keyword evidence="1" id="KW-0812">Transmembrane</keyword>
<evidence type="ECO:0008006" key="3">
    <source>
        <dbReference type="Google" id="ProtNLM"/>
    </source>
</evidence>
<keyword evidence="1" id="KW-1133">Transmembrane helix</keyword>
<protein>
    <recommendedName>
        <fullName evidence="3">Glycosyltransferase RgtA/B/C/D-like domain-containing protein</fullName>
    </recommendedName>
</protein>
<feature type="transmembrane region" description="Helical" evidence="1">
    <location>
        <begin position="135"/>
        <end position="154"/>
    </location>
</feature>
<evidence type="ECO:0000313" key="2">
    <source>
        <dbReference type="EMBL" id="KKK80754.1"/>
    </source>
</evidence>
<dbReference type="AlphaFoldDB" id="A0A0F9AQK6"/>
<reference evidence="2" key="1">
    <citation type="journal article" date="2015" name="Nature">
        <title>Complex archaea that bridge the gap between prokaryotes and eukaryotes.</title>
        <authorList>
            <person name="Spang A."/>
            <person name="Saw J.H."/>
            <person name="Jorgensen S.L."/>
            <person name="Zaremba-Niedzwiedzka K."/>
            <person name="Martijn J."/>
            <person name="Lind A.E."/>
            <person name="van Eijk R."/>
            <person name="Schleper C."/>
            <person name="Guy L."/>
            <person name="Ettema T.J."/>
        </authorList>
    </citation>
    <scope>NUCLEOTIDE SEQUENCE</scope>
</reference>
<name>A0A0F9AQK6_9ZZZZ</name>